<reference evidence="1 2" key="1">
    <citation type="submission" date="2018-04" db="EMBL/GenBank/DDBJ databases">
        <title>Novel species isolated from glacier.</title>
        <authorList>
            <person name="Liu Q."/>
            <person name="Xin Y.-H."/>
        </authorList>
    </citation>
    <scope>NUCLEOTIDE SEQUENCE [LARGE SCALE GENOMIC DNA]</scope>
    <source>
        <strain evidence="1 2">GT1R17</strain>
    </source>
</reference>
<comment type="caution">
    <text evidence="1">The sequence shown here is derived from an EMBL/GenBank/DDBJ whole genome shotgun (WGS) entry which is preliminary data.</text>
</comment>
<proteinExistence type="predicted"/>
<evidence type="ECO:0000313" key="2">
    <source>
        <dbReference type="Proteomes" id="UP000244248"/>
    </source>
</evidence>
<sequence length="117" mass="12490">MSTQYQQSALSPRLAAQLALGLSARCKCPHLQGSLTAEARALGLTTGEIEASRQGRSFDVRDATALSLALALQKSAADIKLHRAKAEQFGMSADLIAAIEQFSHDFAPRLEIPEVIA</sequence>
<evidence type="ECO:0000313" key="1">
    <source>
        <dbReference type="EMBL" id="PTU30886.1"/>
    </source>
</evidence>
<accession>A0A2T5ME96</accession>
<dbReference type="Proteomes" id="UP000244248">
    <property type="component" value="Unassembled WGS sequence"/>
</dbReference>
<dbReference type="AlphaFoldDB" id="A0A2T5ME96"/>
<dbReference type="EMBL" id="QANS01000004">
    <property type="protein sequence ID" value="PTU30886.1"/>
    <property type="molecule type" value="Genomic_DNA"/>
</dbReference>
<keyword evidence="2" id="KW-1185">Reference proteome</keyword>
<dbReference type="Gene3D" id="1.20.1290.10">
    <property type="entry name" value="AhpD-like"/>
    <property type="match status" value="1"/>
</dbReference>
<dbReference type="SUPFAM" id="SSF69118">
    <property type="entry name" value="AhpD-like"/>
    <property type="match status" value="1"/>
</dbReference>
<evidence type="ECO:0008006" key="3">
    <source>
        <dbReference type="Google" id="ProtNLM"/>
    </source>
</evidence>
<protein>
    <recommendedName>
        <fullName evidence="3">Carboxymuconolactone decarboxylase-like domain-containing protein</fullName>
    </recommendedName>
</protein>
<organism evidence="1 2">
    <name type="scientific">Stenotrophobium rhamnosiphilum</name>
    <dbReference type="NCBI Taxonomy" id="2029166"/>
    <lineage>
        <taxon>Bacteria</taxon>
        <taxon>Pseudomonadati</taxon>
        <taxon>Pseudomonadota</taxon>
        <taxon>Gammaproteobacteria</taxon>
        <taxon>Nevskiales</taxon>
        <taxon>Nevskiaceae</taxon>
        <taxon>Stenotrophobium</taxon>
    </lineage>
</organism>
<gene>
    <name evidence="1" type="ORF">CJD38_11280</name>
</gene>
<name>A0A2T5ME96_9GAMM</name>
<dbReference type="InterPro" id="IPR029032">
    <property type="entry name" value="AhpD-like"/>
</dbReference>
<dbReference type="RefSeq" id="WP_107940471.1">
    <property type="nucleotide sequence ID" value="NZ_QANS01000004.1"/>
</dbReference>